<dbReference type="InterPro" id="IPR036249">
    <property type="entry name" value="Thioredoxin-like_sf"/>
</dbReference>
<name>A0A379MQ05_9BACT</name>
<evidence type="ECO:0000259" key="1">
    <source>
        <dbReference type="PROSITE" id="PS51352"/>
    </source>
</evidence>
<reference evidence="2 3" key="1">
    <citation type="submission" date="2018-06" db="EMBL/GenBank/DDBJ databases">
        <authorList>
            <consortium name="Pathogen Informatics"/>
            <person name="Doyle S."/>
        </authorList>
    </citation>
    <scope>NUCLEOTIDE SEQUENCE [LARGE SCALE GENOMIC DNA]</scope>
    <source>
        <strain evidence="2 3">NCTC11190</strain>
    </source>
</reference>
<dbReference type="GO" id="GO:0015035">
    <property type="term" value="F:protein-disulfide reductase activity"/>
    <property type="evidence" value="ECO:0007669"/>
    <property type="project" value="TreeGrafter"/>
</dbReference>
<dbReference type="InterPro" id="IPR013766">
    <property type="entry name" value="Thioredoxin_domain"/>
</dbReference>
<dbReference type="GO" id="GO:0005829">
    <property type="term" value="C:cytosol"/>
    <property type="evidence" value="ECO:0007669"/>
    <property type="project" value="TreeGrafter"/>
</dbReference>
<sequence length="119" mass="13383">MNLKELTDKELLGIVEACPERPGSWKPQGEHPVVLDFYVPWCKPCQAMVPLLEEVAGEYAGRVDFCQVNIDRERRTAVRFRVRHVPALIFISGGGVCRLETGAMTKAALREAVETMIRN</sequence>
<dbReference type="PANTHER" id="PTHR45663:SF11">
    <property type="entry name" value="GEO12009P1"/>
    <property type="match status" value="1"/>
</dbReference>
<keyword evidence="3" id="KW-1185">Reference proteome</keyword>
<dbReference type="PANTHER" id="PTHR45663">
    <property type="entry name" value="GEO12009P1"/>
    <property type="match status" value="1"/>
</dbReference>
<dbReference type="Pfam" id="PF00085">
    <property type="entry name" value="Thioredoxin"/>
    <property type="match status" value="1"/>
</dbReference>
<gene>
    <name evidence="2" type="ORF">NCTC11190_00765</name>
</gene>
<dbReference type="RefSeq" id="WP_169715491.1">
    <property type="nucleotide sequence ID" value="NZ_CALVFX010000002.1"/>
</dbReference>
<feature type="domain" description="Thioredoxin" evidence="1">
    <location>
        <begin position="12"/>
        <end position="118"/>
    </location>
</feature>
<evidence type="ECO:0000313" key="2">
    <source>
        <dbReference type="EMBL" id="SUE33556.1"/>
    </source>
</evidence>
<accession>A0A379MQ05</accession>
<dbReference type="SUPFAM" id="SSF52833">
    <property type="entry name" value="Thioredoxin-like"/>
    <property type="match status" value="1"/>
</dbReference>
<dbReference type="Gene3D" id="3.40.30.10">
    <property type="entry name" value="Glutaredoxin"/>
    <property type="match status" value="1"/>
</dbReference>
<evidence type="ECO:0000313" key="3">
    <source>
        <dbReference type="Proteomes" id="UP000255233"/>
    </source>
</evidence>
<proteinExistence type="predicted"/>
<dbReference type="AlphaFoldDB" id="A0A379MQ05"/>
<organism evidence="2 3">
    <name type="scientific">Rikenella microfusus</name>
    <dbReference type="NCBI Taxonomy" id="28139"/>
    <lineage>
        <taxon>Bacteria</taxon>
        <taxon>Pseudomonadati</taxon>
        <taxon>Bacteroidota</taxon>
        <taxon>Bacteroidia</taxon>
        <taxon>Bacteroidales</taxon>
        <taxon>Rikenellaceae</taxon>
        <taxon>Rikenella</taxon>
    </lineage>
</organism>
<dbReference type="CDD" id="cd02947">
    <property type="entry name" value="TRX_family"/>
    <property type="match status" value="1"/>
</dbReference>
<dbReference type="GO" id="GO:0045454">
    <property type="term" value="P:cell redox homeostasis"/>
    <property type="evidence" value="ECO:0007669"/>
    <property type="project" value="TreeGrafter"/>
</dbReference>
<protein>
    <submittedName>
        <fullName evidence="2">Thioredoxin C-2</fullName>
    </submittedName>
</protein>
<dbReference type="STRING" id="880526.GCA_000427365_00681"/>
<dbReference type="Proteomes" id="UP000255233">
    <property type="component" value="Unassembled WGS sequence"/>
</dbReference>
<dbReference type="PROSITE" id="PS51352">
    <property type="entry name" value="THIOREDOXIN_2"/>
    <property type="match status" value="1"/>
</dbReference>
<dbReference type="EMBL" id="UGVL01000001">
    <property type="protein sequence ID" value="SUE33556.1"/>
    <property type="molecule type" value="Genomic_DNA"/>
</dbReference>